<dbReference type="InterPro" id="IPR008139">
    <property type="entry name" value="SaposinB_dom"/>
</dbReference>
<evidence type="ECO:0000256" key="9">
    <source>
        <dbReference type="ARBA" id="ARBA00023180"/>
    </source>
</evidence>
<keyword evidence="19" id="KW-1185">Reference proteome</keyword>
<keyword evidence="16" id="KW-0812">Transmembrane</keyword>
<dbReference type="EMBL" id="CASHTH010001304">
    <property type="protein sequence ID" value="CAI8013865.1"/>
    <property type="molecule type" value="Genomic_DNA"/>
</dbReference>
<evidence type="ECO:0000256" key="10">
    <source>
        <dbReference type="ARBA" id="ARBA00023295"/>
    </source>
</evidence>
<proteinExistence type="inferred from homology"/>
<dbReference type="Pfam" id="PF19272">
    <property type="entry name" value="ASMase_C"/>
    <property type="match status" value="1"/>
</dbReference>
<feature type="compositionally biased region" description="Polar residues" evidence="15">
    <location>
        <begin position="186"/>
        <end position="200"/>
    </location>
</feature>
<keyword evidence="10 12" id="KW-0326">Glycosidase</keyword>
<dbReference type="InterPro" id="IPR011001">
    <property type="entry name" value="Saposin-like"/>
</dbReference>
<dbReference type="PANTHER" id="PTHR10340">
    <property type="entry name" value="SPHINGOMYELIN PHOSPHODIESTERASE"/>
    <property type="match status" value="1"/>
</dbReference>
<dbReference type="Gene3D" id="3.60.21.10">
    <property type="match status" value="1"/>
</dbReference>
<feature type="region of interest" description="Disordered" evidence="15">
    <location>
        <begin position="176"/>
        <end position="222"/>
    </location>
</feature>
<feature type="domain" description="Saposin B-type" evidence="17">
    <location>
        <begin position="70"/>
        <end position="157"/>
    </location>
</feature>
<comment type="function">
    <text evidence="12">Converts sphingomyelin to ceramide.</text>
</comment>
<keyword evidence="6 12" id="KW-0378">Hydrolase</keyword>
<feature type="disulfide bond" evidence="14">
    <location>
        <begin position="610"/>
        <end position="614"/>
    </location>
</feature>
<dbReference type="Pfam" id="PF00149">
    <property type="entry name" value="Metallophos"/>
    <property type="match status" value="1"/>
</dbReference>
<comment type="cofactor">
    <cofactor evidence="13">
        <name>Zn(2+)</name>
        <dbReference type="ChEBI" id="CHEBI:29105"/>
    </cofactor>
    <text evidence="13">Binds 2 Zn(2+) ions per subunit.</text>
</comment>
<dbReference type="SMART" id="SM00741">
    <property type="entry name" value="SapB"/>
    <property type="match status" value="1"/>
</dbReference>
<dbReference type="AlphaFoldDB" id="A0AA35RLP7"/>
<dbReference type="CDD" id="cd00842">
    <property type="entry name" value="MPP_ASMase"/>
    <property type="match status" value="1"/>
</dbReference>
<keyword evidence="9" id="KW-0325">Glycoprotein</keyword>
<keyword evidence="4 13" id="KW-0479">Metal-binding</keyword>
<feature type="binding site" evidence="13">
    <location>
        <position position="304"/>
    </location>
    <ligand>
        <name>Zn(2+)</name>
        <dbReference type="ChEBI" id="CHEBI:29105"/>
        <label>1</label>
    </ligand>
</feature>
<evidence type="ECO:0000313" key="19">
    <source>
        <dbReference type="Proteomes" id="UP001174909"/>
    </source>
</evidence>
<feature type="binding site" evidence="13">
    <location>
        <position position="304"/>
    </location>
    <ligand>
        <name>Zn(2+)</name>
        <dbReference type="ChEBI" id="CHEBI:29105"/>
        <label>2</label>
    </ligand>
</feature>
<dbReference type="InterPro" id="IPR041805">
    <property type="entry name" value="ASMase/PPN1_MPP"/>
</dbReference>
<feature type="disulfide bond" evidence="14">
    <location>
        <begin position="257"/>
        <end position="275"/>
    </location>
</feature>
<keyword evidence="5" id="KW-0732">Signal</keyword>
<dbReference type="InterPro" id="IPR011160">
    <property type="entry name" value="Sphingomy_PDE"/>
</dbReference>
<accession>A0AA35RLP7</accession>
<keyword evidence="16" id="KW-1133">Transmembrane helix</keyword>
<evidence type="ECO:0000256" key="15">
    <source>
        <dbReference type="SAM" id="MobiDB-lite"/>
    </source>
</evidence>
<protein>
    <recommendedName>
        <fullName evidence="12">Sphingomyelin phosphodiesterase</fullName>
    </recommendedName>
</protein>
<dbReference type="InterPro" id="IPR029052">
    <property type="entry name" value="Metallo-depent_PP-like"/>
</dbReference>
<dbReference type="GO" id="GO:0006685">
    <property type="term" value="P:sphingomyelin catabolic process"/>
    <property type="evidence" value="ECO:0007669"/>
    <property type="project" value="UniProtKB-UniRule"/>
</dbReference>
<keyword evidence="16" id="KW-0472">Membrane</keyword>
<dbReference type="InterPro" id="IPR045473">
    <property type="entry name" value="ASM_C"/>
</dbReference>
<comment type="caution">
    <text evidence="18">The sequence shown here is derived from an EMBL/GenBank/DDBJ whole genome shotgun (WGS) entry which is preliminary data.</text>
</comment>
<feature type="binding site" evidence="13">
    <location>
        <position position="236"/>
    </location>
    <ligand>
        <name>Zn(2+)</name>
        <dbReference type="ChEBI" id="CHEBI:29105"/>
        <label>1</label>
    </ligand>
</feature>
<evidence type="ECO:0000256" key="5">
    <source>
        <dbReference type="ARBA" id="ARBA00022729"/>
    </source>
</evidence>
<comment type="catalytic activity">
    <reaction evidence="11">
        <text>a sphingomyelin + H2O = phosphocholine + an N-acylsphing-4-enine + H(+)</text>
        <dbReference type="Rhea" id="RHEA:19253"/>
        <dbReference type="ChEBI" id="CHEBI:15377"/>
        <dbReference type="ChEBI" id="CHEBI:15378"/>
        <dbReference type="ChEBI" id="CHEBI:17636"/>
        <dbReference type="ChEBI" id="CHEBI:52639"/>
        <dbReference type="ChEBI" id="CHEBI:295975"/>
        <dbReference type="EC" id="3.1.4.12"/>
    </reaction>
    <physiologicalReaction direction="left-to-right" evidence="11">
        <dbReference type="Rhea" id="RHEA:19254"/>
    </physiologicalReaction>
</comment>
<reference evidence="18" key="1">
    <citation type="submission" date="2023-03" db="EMBL/GenBank/DDBJ databases">
        <authorList>
            <person name="Steffen K."/>
            <person name="Cardenas P."/>
        </authorList>
    </citation>
    <scope>NUCLEOTIDE SEQUENCE</scope>
</reference>
<evidence type="ECO:0000256" key="7">
    <source>
        <dbReference type="ARBA" id="ARBA00022833"/>
    </source>
</evidence>
<comment type="similarity">
    <text evidence="2 12">Belongs to the acid sphingomyelinase family.</text>
</comment>
<dbReference type="SUPFAM" id="SSF47862">
    <property type="entry name" value="Saposin"/>
    <property type="match status" value="1"/>
</dbReference>
<organism evidence="18 19">
    <name type="scientific">Geodia barretti</name>
    <name type="common">Barrett's horny sponge</name>
    <dbReference type="NCBI Taxonomy" id="519541"/>
    <lineage>
        <taxon>Eukaryota</taxon>
        <taxon>Metazoa</taxon>
        <taxon>Porifera</taxon>
        <taxon>Demospongiae</taxon>
        <taxon>Heteroscleromorpha</taxon>
        <taxon>Tetractinellida</taxon>
        <taxon>Astrophorina</taxon>
        <taxon>Geodiidae</taxon>
        <taxon>Geodia</taxon>
    </lineage>
</organism>
<evidence type="ECO:0000256" key="16">
    <source>
        <dbReference type="SAM" id="Phobius"/>
    </source>
</evidence>
<dbReference type="Gene3D" id="1.10.225.10">
    <property type="entry name" value="Saposin-like"/>
    <property type="match status" value="1"/>
</dbReference>
<dbReference type="PANTHER" id="PTHR10340:SF57">
    <property type="entry name" value="METALLOPHOS DOMAIN-CONTAINING PROTEIN"/>
    <property type="match status" value="1"/>
</dbReference>
<dbReference type="GO" id="GO:0046872">
    <property type="term" value="F:metal ion binding"/>
    <property type="evidence" value="ECO:0007669"/>
    <property type="project" value="UniProtKB-KW"/>
</dbReference>
<dbReference type="GO" id="GO:0005576">
    <property type="term" value="C:extracellular region"/>
    <property type="evidence" value="ECO:0007669"/>
    <property type="project" value="UniProtKB-SubCell"/>
</dbReference>
<keyword evidence="8 14" id="KW-1015">Disulfide bond</keyword>
<keyword evidence="7 13" id="KW-0862">Zinc</keyword>
<evidence type="ECO:0000256" key="8">
    <source>
        <dbReference type="ARBA" id="ARBA00023157"/>
    </source>
</evidence>
<feature type="binding site" evidence="13">
    <location>
        <position position="486"/>
    </location>
    <ligand>
        <name>Zn(2+)</name>
        <dbReference type="ChEBI" id="CHEBI:29105"/>
        <label>2</label>
    </ligand>
</feature>
<feature type="disulfide bond" evidence="14">
    <location>
        <begin position="77"/>
        <end position="147"/>
    </location>
</feature>
<evidence type="ECO:0000256" key="6">
    <source>
        <dbReference type="ARBA" id="ARBA00022801"/>
    </source>
</evidence>
<evidence type="ECO:0000313" key="18">
    <source>
        <dbReference type="EMBL" id="CAI8013865.1"/>
    </source>
</evidence>
<dbReference type="PROSITE" id="PS50015">
    <property type="entry name" value="SAP_B"/>
    <property type="match status" value="1"/>
</dbReference>
<feature type="transmembrane region" description="Helical" evidence="16">
    <location>
        <begin position="12"/>
        <end position="37"/>
    </location>
</feature>
<dbReference type="GO" id="GO:0004767">
    <property type="term" value="F:sphingomyelin phosphodiesterase activity"/>
    <property type="evidence" value="ECO:0007669"/>
    <property type="project" value="UniProtKB-UniRule"/>
</dbReference>
<name>A0AA35RLP7_GEOBA</name>
<evidence type="ECO:0000256" key="14">
    <source>
        <dbReference type="PIRSR" id="PIRSR000948-2"/>
    </source>
</evidence>
<feature type="binding site" evidence="13">
    <location>
        <position position="238"/>
    </location>
    <ligand>
        <name>Zn(2+)</name>
        <dbReference type="ChEBI" id="CHEBI:29105"/>
        <label>1</label>
    </ligand>
</feature>
<feature type="binding site" evidence="13">
    <location>
        <position position="344"/>
    </location>
    <ligand>
        <name>Zn(2+)</name>
        <dbReference type="ChEBI" id="CHEBI:29105"/>
        <label>2</label>
    </ligand>
</feature>
<evidence type="ECO:0000256" key="4">
    <source>
        <dbReference type="ARBA" id="ARBA00022723"/>
    </source>
</evidence>
<feature type="disulfide bond" evidence="14">
    <location>
        <begin position="251"/>
        <end position="256"/>
    </location>
</feature>
<dbReference type="SUPFAM" id="SSF56300">
    <property type="entry name" value="Metallo-dependent phosphatases"/>
    <property type="match status" value="1"/>
</dbReference>
<evidence type="ECO:0000256" key="12">
    <source>
        <dbReference type="PIRNR" id="PIRNR000948"/>
    </source>
</evidence>
<evidence type="ECO:0000256" key="2">
    <source>
        <dbReference type="ARBA" id="ARBA00008234"/>
    </source>
</evidence>
<keyword evidence="3" id="KW-0964">Secreted</keyword>
<evidence type="ECO:0000259" key="17">
    <source>
        <dbReference type="PROSITE" id="PS50015"/>
    </source>
</evidence>
<sequence length="636" mass="71331">MQVYKTRRTTVYFVYAHAHVFTMAARVVQLLTVAVSLTSLLPPCSSRPLDQRHQRLEILLQKGVGAADSSEILCHLCEAAVALIQEYLEEGGSVDDMFPVLEPLCVFFLNQSFGYYGPYMCPGVIHSYGPVLFYVLAERTLDPLELCQFVRLCNETQEPTHTLPLLSPSLLKQSSETHSVSTGSSRNVLSSANTTGTRAQPFSRRRRRESIQRPTGAGREGVSRSEDVIMFLHLSDIHLDRQYSEGSPSLCNLYLCCRSWYNGTAPAGHYGNYKCDLPLVTLDVVVETIASLDPQPDFIIYTGDNSPHDLWNETWASQFEATDYLVSYLAEKLPHTPIYPALGNHESYPESEYIGTLPQYQELTKRMAEYWQKGATLPQSAVETIAEGGYYTLLISDGLRLVSFNSDYGYFLNLYTLLNGQNPNVARQQTWITDTLELAEKAGEKVVMIAHIPPGDPGNTLREYDEFYLNLTKRFRDTIVGHLFGHTHHDEFKLIQDQEGVYGTVLVSPSVTPRGRSNPSFRLFTSGPFLLPPPGLPAVPSQLTLANEQAGRGVKPKMELAYSTSDLYHLPDLSPSSWASLVERFSQFPDLVSEYRYNKYGQSSSHDRSCDSQCLRETICTITNVVNSERKKCIDG</sequence>
<dbReference type="GO" id="GO:0016798">
    <property type="term" value="F:hydrolase activity, acting on glycosyl bonds"/>
    <property type="evidence" value="ECO:0007669"/>
    <property type="project" value="UniProtKB-KW"/>
</dbReference>
<dbReference type="PIRSF" id="PIRSF000948">
    <property type="entry name" value="Sphingomy_PDE"/>
    <property type="match status" value="1"/>
</dbReference>
<evidence type="ECO:0000256" key="3">
    <source>
        <dbReference type="ARBA" id="ARBA00022525"/>
    </source>
</evidence>
<dbReference type="GO" id="GO:0016020">
    <property type="term" value="C:membrane"/>
    <property type="evidence" value="ECO:0007669"/>
    <property type="project" value="GOC"/>
</dbReference>
<evidence type="ECO:0000256" key="1">
    <source>
        <dbReference type="ARBA" id="ARBA00004613"/>
    </source>
</evidence>
<feature type="binding site" evidence="13">
    <location>
        <position position="451"/>
    </location>
    <ligand>
        <name>Zn(2+)</name>
        <dbReference type="ChEBI" id="CHEBI:29105"/>
        <label>2</label>
    </ligand>
</feature>
<feature type="compositionally biased region" description="Low complexity" evidence="15">
    <location>
        <begin position="176"/>
        <end position="185"/>
    </location>
</feature>
<evidence type="ECO:0000256" key="11">
    <source>
        <dbReference type="ARBA" id="ARBA00047268"/>
    </source>
</evidence>
<gene>
    <name evidence="18" type="ORF">GBAR_LOCUS8729</name>
</gene>
<dbReference type="GO" id="GO:0046513">
    <property type="term" value="P:ceramide biosynthetic process"/>
    <property type="evidence" value="ECO:0007669"/>
    <property type="project" value="UniProtKB-ARBA"/>
</dbReference>
<dbReference type="Proteomes" id="UP001174909">
    <property type="component" value="Unassembled WGS sequence"/>
</dbReference>
<dbReference type="InterPro" id="IPR004843">
    <property type="entry name" value="Calcineurin-like_PHP"/>
</dbReference>
<feature type="disulfide bond" evidence="14">
    <location>
        <begin position="105"/>
        <end position="121"/>
    </location>
</feature>
<feature type="binding site" evidence="13">
    <location>
        <position position="488"/>
    </location>
    <ligand>
        <name>Zn(2+)</name>
        <dbReference type="ChEBI" id="CHEBI:29105"/>
        <label>1</label>
    </ligand>
</feature>
<evidence type="ECO:0000256" key="13">
    <source>
        <dbReference type="PIRSR" id="PIRSR000948-1"/>
    </source>
</evidence>
<comment type="subcellular location">
    <subcellularLocation>
        <location evidence="1">Secreted</location>
    </subcellularLocation>
</comment>